<evidence type="ECO:0000313" key="2">
    <source>
        <dbReference type="EMBL" id="GEE01062.1"/>
    </source>
</evidence>
<evidence type="ECO:0000313" key="3">
    <source>
        <dbReference type="Proteomes" id="UP000444960"/>
    </source>
</evidence>
<comment type="caution">
    <text evidence="2">The sequence shown here is derived from an EMBL/GenBank/DDBJ whole genome shotgun (WGS) entry which is preliminary data.</text>
</comment>
<reference evidence="3" key="1">
    <citation type="submission" date="2019-06" db="EMBL/GenBank/DDBJ databases">
        <title>Gordonia isolated from sludge of a wastewater treatment plant.</title>
        <authorList>
            <person name="Tamura T."/>
            <person name="Aoyama K."/>
            <person name="Kang Y."/>
            <person name="Saito S."/>
            <person name="Akiyama N."/>
            <person name="Yazawa K."/>
            <person name="Gonoi T."/>
            <person name="Mikami Y."/>
        </authorList>
    </citation>
    <scope>NUCLEOTIDE SEQUENCE [LARGE SCALE GENOMIC DNA]</scope>
    <source>
        <strain evidence="3">NBRC 107696</strain>
    </source>
</reference>
<proteinExistence type="predicted"/>
<feature type="compositionally biased region" description="Low complexity" evidence="1">
    <location>
        <begin position="159"/>
        <end position="171"/>
    </location>
</feature>
<sequence>MTALAGIVIAGQEKPFDDAVAVHDPPPPDATVTRGRLPPALDAPGTIVPYPPVLTDNPLAASVVTPARERGFGVVADALDVGDASVVSAPVSVVAVVDGSALVVGVSDVVGAGSSVVDDVVGVTDSLVAGSANAAGVFTARIAAVAADTHAMTVRRFTGPRSGPRAAAGRGTPPGPRRRGRR</sequence>
<gene>
    <name evidence="2" type="ORF">nbrc107696_15080</name>
</gene>
<keyword evidence="3" id="KW-1185">Reference proteome</keyword>
<dbReference type="AlphaFoldDB" id="A0A7I9V786"/>
<organism evidence="2 3">
    <name type="scientific">Gordonia spumicola</name>
    <dbReference type="NCBI Taxonomy" id="589161"/>
    <lineage>
        <taxon>Bacteria</taxon>
        <taxon>Bacillati</taxon>
        <taxon>Actinomycetota</taxon>
        <taxon>Actinomycetes</taxon>
        <taxon>Mycobacteriales</taxon>
        <taxon>Gordoniaceae</taxon>
        <taxon>Gordonia</taxon>
    </lineage>
</organism>
<dbReference type="Proteomes" id="UP000444960">
    <property type="component" value="Unassembled WGS sequence"/>
</dbReference>
<feature type="region of interest" description="Disordered" evidence="1">
    <location>
        <begin position="156"/>
        <end position="182"/>
    </location>
</feature>
<protein>
    <submittedName>
        <fullName evidence="2">Uncharacterized protein</fullName>
    </submittedName>
</protein>
<accession>A0A7I9V786</accession>
<dbReference type="EMBL" id="BJOV01000003">
    <property type="protein sequence ID" value="GEE01062.1"/>
    <property type="molecule type" value="Genomic_DNA"/>
</dbReference>
<name>A0A7I9V786_9ACTN</name>
<evidence type="ECO:0000256" key="1">
    <source>
        <dbReference type="SAM" id="MobiDB-lite"/>
    </source>
</evidence>